<evidence type="ECO:0000256" key="1">
    <source>
        <dbReference type="PROSITE-ProRule" id="PRU00325"/>
    </source>
</evidence>
<evidence type="ECO:0000259" key="3">
    <source>
        <dbReference type="PROSITE" id="PS50966"/>
    </source>
</evidence>
<feature type="compositionally biased region" description="Basic and acidic residues" evidence="2">
    <location>
        <begin position="150"/>
        <end position="164"/>
    </location>
</feature>
<dbReference type="Pfam" id="PF26435">
    <property type="entry name" value="DUF8118"/>
    <property type="match status" value="1"/>
</dbReference>
<dbReference type="InterPro" id="IPR058431">
    <property type="entry name" value="DUF8118"/>
</dbReference>
<dbReference type="Proteomes" id="UP000608850">
    <property type="component" value="Unassembled WGS sequence"/>
</dbReference>
<feature type="region of interest" description="Disordered" evidence="2">
    <location>
        <begin position="144"/>
        <end position="164"/>
    </location>
</feature>
<organism evidence="4 5">
    <name type="scientific">Halarchaeum nitratireducens</name>
    <dbReference type="NCBI Taxonomy" id="489913"/>
    <lineage>
        <taxon>Archaea</taxon>
        <taxon>Methanobacteriati</taxon>
        <taxon>Methanobacteriota</taxon>
        <taxon>Stenosarchaea group</taxon>
        <taxon>Halobacteria</taxon>
        <taxon>Halobacteriales</taxon>
        <taxon>Halobacteriaceae</taxon>
    </lineage>
</organism>
<keyword evidence="5" id="KW-1185">Reference proteome</keyword>
<keyword evidence="1" id="KW-0863">Zinc-finger</keyword>
<feature type="domain" description="SWIM-type" evidence="3">
    <location>
        <begin position="50"/>
        <end position="85"/>
    </location>
</feature>
<evidence type="ECO:0000313" key="5">
    <source>
        <dbReference type="Proteomes" id="UP000608850"/>
    </source>
</evidence>
<sequence length="164" mass="17282">MSTHDTLADKASAKIAKRAQYEAFEFDVPEPGTVRVRNASYGVDADEHTYDVTIQHGDAVACTCPADEYGNGPCKHRVAASTTSAVLAAATPEVAPDGGATTRTPPETESETDDSLPEITHHVEPPAQGGEHYIRCEGCGVEVLGGDTSRLPHKDGCPHTPEGE</sequence>
<dbReference type="GO" id="GO:0008270">
    <property type="term" value="F:zinc ion binding"/>
    <property type="evidence" value="ECO:0007669"/>
    <property type="project" value="UniProtKB-KW"/>
</dbReference>
<dbReference type="OrthoDB" id="189856at2157"/>
<protein>
    <recommendedName>
        <fullName evidence="3">SWIM-type domain-containing protein</fullName>
    </recommendedName>
</protein>
<proteinExistence type="predicted"/>
<comment type="caution">
    <text evidence="4">The sequence shown here is derived from an EMBL/GenBank/DDBJ whole genome shotgun (WGS) entry which is preliminary data.</text>
</comment>
<dbReference type="AlphaFoldDB" id="A0A830GF67"/>
<evidence type="ECO:0000256" key="2">
    <source>
        <dbReference type="SAM" id="MobiDB-lite"/>
    </source>
</evidence>
<dbReference type="PROSITE" id="PS50966">
    <property type="entry name" value="ZF_SWIM"/>
    <property type="match status" value="1"/>
</dbReference>
<dbReference type="InterPro" id="IPR007527">
    <property type="entry name" value="Znf_SWIM"/>
</dbReference>
<dbReference type="EMBL" id="BMOQ01000015">
    <property type="protein sequence ID" value="GGN26987.1"/>
    <property type="molecule type" value="Genomic_DNA"/>
</dbReference>
<feature type="region of interest" description="Disordered" evidence="2">
    <location>
        <begin position="90"/>
        <end position="119"/>
    </location>
</feature>
<gene>
    <name evidence="4" type="ORF">GCM10009021_31870</name>
</gene>
<accession>A0A830GF67</accession>
<keyword evidence="1" id="KW-0862">Zinc</keyword>
<evidence type="ECO:0000313" key="4">
    <source>
        <dbReference type="EMBL" id="GGN26987.1"/>
    </source>
</evidence>
<dbReference type="RefSeq" id="WP_188880207.1">
    <property type="nucleotide sequence ID" value="NZ_BMOQ01000015.1"/>
</dbReference>
<name>A0A830GF67_9EURY</name>
<keyword evidence="1" id="KW-0479">Metal-binding</keyword>
<reference evidence="4 5" key="1">
    <citation type="journal article" date="2019" name="Int. J. Syst. Evol. Microbiol.">
        <title>The Global Catalogue of Microorganisms (GCM) 10K type strain sequencing project: providing services to taxonomists for standard genome sequencing and annotation.</title>
        <authorList>
            <consortium name="The Broad Institute Genomics Platform"/>
            <consortium name="The Broad Institute Genome Sequencing Center for Infectious Disease"/>
            <person name="Wu L."/>
            <person name="Ma J."/>
        </authorList>
    </citation>
    <scope>NUCLEOTIDE SEQUENCE [LARGE SCALE GENOMIC DNA]</scope>
    <source>
        <strain evidence="4 5">JCM 16331</strain>
    </source>
</reference>
<dbReference type="Pfam" id="PF04434">
    <property type="entry name" value="SWIM"/>
    <property type="match status" value="1"/>
</dbReference>